<proteinExistence type="predicted"/>
<dbReference type="GO" id="GO:0003677">
    <property type="term" value="F:DNA binding"/>
    <property type="evidence" value="ECO:0007669"/>
    <property type="project" value="InterPro"/>
</dbReference>
<dbReference type="AlphaFoldDB" id="A0A5K7YN74"/>
<dbReference type="CDD" id="cd00093">
    <property type="entry name" value="HTH_XRE"/>
    <property type="match status" value="1"/>
</dbReference>
<feature type="domain" description="HTH cro/C1-type" evidence="1">
    <location>
        <begin position="9"/>
        <end position="37"/>
    </location>
</feature>
<evidence type="ECO:0000313" key="3">
    <source>
        <dbReference type="Proteomes" id="UP000427906"/>
    </source>
</evidence>
<dbReference type="Gene3D" id="1.10.260.40">
    <property type="entry name" value="lambda repressor-like DNA-binding domains"/>
    <property type="match status" value="1"/>
</dbReference>
<dbReference type="InterPro" id="IPR001387">
    <property type="entry name" value="Cro/C1-type_HTH"/>
</dbReference>
<gene>
    <name evidence="2" type="ORF">DSCA_51520</name>
</gene>
<dbReference type="OrthoDB" id="1121642at2"/>
<protein>
    <recommendedName>
        <fullName evidence="1">HTH cro/C1-type domain-containing protein</fullName>
    </recommendedName>
</protein>
<dbReference type="InterPro" id="IPR054687">
    <property type="entry name" value="Two-CW_dom"/>
</dbReference>
<evidence type="ECO:0000259" key="1">
    <source>
        <dbReference type="PROSITE" id="PS50943"/>
    </source>
</evidence>
<accession>A0A5K7YN74</accession>
<dbReference type="PROSITE" id="PS50943">
    <property type="entry name" value="HTH_CROC1"/>
    <property type="match status" value="1"/>
</dbReference>
<name>A0A5K7YN74_9BACT</name>
<dbReference type="RefSeq" id="WP_155319089.1">
    <property type="nucleotide sequence ID" value="NZ_AP021874.1"/>
</dbReference>
<sequence>MKDKEFSVLRKKLKKTQKQMAQLLGTSIKAIHSYEQGWRSIPVHVERQLYFLLTRKLCGKTDVTPCWIVRSCPQEQREQCPAWEFSTGDLCWFINGTICDGTVHESWKEKMKLCHTCDVFKTILSKIDHE</sequence>
<dbReference type="EMBL" id="AP021874">
    <property type="protein sequence ID" value="BBO71222.1"/>
    <property type="molecule type" value="Genomic_DNA"/>
</dbReference>
<evidence type="ECO:0000313" key="2">
    <source>
        <dbReference type="EMBL" id="BBO71222.1"/>
    </source>
</evidence>
<organism evidence="2 3">
    <name type="scientific">Desulfosarcina alkanivorans</name>
    <dbReference type="NCBI Taxonomy" id="571177"/>
    <lineage>
        <taxon>Bacteria</taxon>
        <taxon>Pseudomonadati</taxon>
        <taxon>Thermodesulfobacteriota</taxon>
        <taxon>Desulfobacteria</taxon>
        <taxon>Desulfobacterales</taxon>
        <taxon>Desulfosarcinaceae</taxon>
        <taxon>Desulfosarcina</taxon>
    </lineage>
</organism>
<dbReference type="NCBIfam" id="NF045718">
    <property type="entry name" value="two_CW_domain"/>
    <property type="match status" value="1"/>
</dbReference>
<dbReference type="SUPFAM" id="SSF47413">
    <property type="entry name" value="lambda repressor-like DNA-binding domains"/>
    <property type="match status" value="1"/>
</dbReference>
<dbReference type="Proteomes" id="UP000427906">
    <property type="component" value="Chromosome"/>
</dbReference>
<dbReference type="KEGG" id="dalk:DSCA_51520"/>
<reference evidence="2 3" key="1">
    <citation type="submission" date="2019-11" db="EMBL/GenBank/DDBJ databases">
        <title>Comparative genomics of hydrocarbon-degrading Desulfosarcina strains.</title>
        <authorList>
            <person name="Watanabe M."/>
            <person name="Kojima H."/>
            <person name="Fukui M."/>
        </authorList>
    </citation>
    <scope>NUCLEOTIDE SEQUENCE [LARGE SCALE GENOMIC DNA]</scope>
    <source>
        <strain evidence="2 3">PL12</strain>
    </source>
</reference>
<dbReference type="InterPro" id="IPR010982">
    <property type="entry name" value="Lambda_DNA-bd_dom_sf"/>
</dbReference>
<keyword evidence="3" id="KW-1185">Reference proteome</keyword>